<name>A0A2P5E348_PARAD</name>
<sequence length="58" mass="6117">MGSNFEDVAASEGGTQRLKRDLRGPIGFGGGCVGMFVGVDRRDDCASAAAYLNFRFAV</sequence>
<evidence type="ECO:0000313" key="2">
    <source>
        <dbReference type="EMBL" id="PON79937.1"/>
    </source>
</evidence>
<dbReference type="EMBL" id="JXTB01000002">
    <property type="protein sequence ID" value="PON79937.1"/>
    <property type="molecule type" value="Genomic_DNA"/>
</dbReference>
<reference evidence="3" key="1">
    <citation type="submission" date="2016-06" db="EMBL/GenBank/DDBJ databases">
        <title>Parallel loss of symbiosis genes in relatives of nitrogen-fixing non-legume Parasponia.</title>
        <authorList>
            <person name="Van Velzen R."/>
            <person name="Holmer R."/>
            <person name="Bu F."/>
            <person name="Rutten L."/>
            <person name="Van Zeijl A."/>
            <person name="Liu W."/>
            <person name="Santuari L."/>
            <person name="Cao Q."/>
            <person name="Sharma T."/>
            <person name="Shen D."/>
            <person name="Roswanjaya Y."/>
            <person name="Wardhani T."/>
            <person name="Kalhor M.S."/>
            <person name="Jansen J."/>
            <person name="Van den Hoogen J."/>
            <person name="Gungor B."/>
            <person name="Hartog M."/>
            <person name="Hontelez J."/>
            <person name="Verver J."/>
            <person name="Yang W.-C."/>
            <person name="Schijlen E."/>
            <person name="Repin R."/>
            <person name="Schilthuizen M."/>
            <person name="Schranz E."/>
            <person name="Heidstra R."/>
            <person name="Miyata K."/>
            <person name="Fedorova E."/>
            <person name="Kohlen W."/>
            <person name="Bisseling T."/>
            <person name="Smit S."/>
            <person name="Geurts R."/>
        </authorList>
    </citation>
    <scope>NUCLEOTIDE SEQUENCE [LARGE SCALE GENOMIC DNA]</scope>
    <source>
        <strain evidence="3">cv. WU1-14</strain>
    </source>
</reference>
<feature type="region of interest" description="Disordered" evidence="1">
    <location>
        <begin position="1"/>
        <end position="22"/>
    </location>
</feature>
<evidence type="ECO:0000256" key="1">
    <source>
        <dbReference type="SAM" id="MobiDB-lite"/>
    </source>
</evidence>
<gene>
    <name evidence="2" type="ORF">PanWU01x14_003870</name>
</gene>
<dbReference type="Proteomes" id="UP000237105">
    <property type="component" value="Unassembled WGS sequence"/>
</dbReference>
<protein>
    <submittedName>
        <fullName evidence="2">Uncharacterized protein</fullName>
    </submittedName>
</protein>
<proteinExistence type="predicted"/>
<accession>A0A2P5E348</accession>
<comment type="caution">
    <text evidence="2">The sequence shown here is derived from an EMBL/GenBank/DDBJ whole genome shotgun (WGS) entry which is preliminary data.</text>
</comment>
<dbReference type="AlphaFoldDB" id="A0A2P5E348"/>
<organism evidence="2 3">
    <name type="scientific">Parasponia andersonii</name>
    <name type="common">Sponia andersonii</name>
    <dbReference type="NCBI Taxonomy" id="3476"/>
    <lineage>
        <taxon>Eukaryota</taxon>
        <taxon>Viridiplantae</taxon>
        <taxon>Streptophyta</taxon>
        <taxon>Embryophyta</taxon>
        <taxon>Tracheophyta</taxon>
        <taxon>Spermatophyta</taxon>
        <taxon>Magnoliopsida</taxon>
        <taxon>eudicotyledons</taxon>
        <taxon>Gunneridae</taxon>
        <taxon>Pentapetalae</taxon>
        <taxon>rosids</taxon>
        <taxon>fabids</taxon>
        <taxon>Rosales</taxon>
        <taxon>Cannabaceae</taxon>
        <taxon>Parasponia</taxon>
    </lineage>
</organism>
<keyword evidence="3" id="KW-1185">Reference proteome</keyword>
<evidence type="ECO:0000313" key="3">
    <source>
        <dbReference type="Proteomes" id="UP000237105"/>
    </source>
</evidence>